<evidence type="ECO:0000256" key="1">
    <source>
        <dbReference type="SAM" id="MobiDB-lite"/>
    </source>
</evidence>
<name>A0ABR1IG59_9HYPO</name>
<gene>
    <name evidence="2" type="ORF">QQZ08_001325</name>
</gene>
<sequence length="203" mass="22172">MALPSSTQVIPPIQTGGKSLSSRPSKTNPPVSSGRKPVSGQSTGTKRSRPPSMKTKAPAAKRRHAGHMFVLEDGPSGLEPRFELEETSELEISGSEDASDSEDVQNLVLLAGLHAIRMGMARGTETVTHHVVQTRAAGAEDIEAAIKDVQRRFNMPSKHLVKFVQEMRRPENAVCWNALGNDMEAKKEVLFSFVGERFEAVER</sequence>
<dbReference type="Proteomes" id="UP001498421">
    <property type="component" value="Unassembled WGS sequence"/>
</dbReference>
<organism evidence="2 3">
    <name type="scientific">Neonectria magnoliae</name>
    <dbReference type="NCBI Taxonomy" id="2732573"/>
    <lineage>
        <taxon>Eukaryota</taxon>
        <taxon>Fungi</taxon>
        <taxon>Dikarya</taxon>
        <taxon>Ascomycota</taxon>
        <taxon>Pezizomycotina</taxon>
        <taxon>Sordariomycetes</taxon>
        <taxon>Hypocreomycetidae</taxon>
        <taxon>Hypocreales</taxon>
        <taxon>Nectriaceae</taxon>
        <taxon>Neonectria</taxon>
    </lineage>
</organism>
<proteinExistence type="predicted"/>
<feature type="region of interest" description="Disordered" evidence="1">
    <location>
        <begin position="1"/>
        <end position="66"/>
    </location>
</feature>
<evidence type="ECO:0000313" key="3">
    <source>
        <dbReference type="Proteomes" id="UP001498421"/>
    </source>
</evidence>
<feature type="compositionally biased region" description="Polar residues" evidence="1">
    <location>
        <begin position="16"/>
        <end position="31"/>
    </location>
</feature>
<dbReference type="EMBL" id="JAZAVK010000007">
    <property type="protein sequence ID" value="KAK7432035.1"/>
    <property type="molecule type" value="Genomic_DNA"/>
</dbReference>
<protein>
    <submittedName>
        <fullName evidence="2">Uncharacterized protein</fullName>
    </submittedName>
</protein>
<keyword evidence="3" id="KW-1185">Reference proteome</keyword>
<evidence type="ECO:0000313" key="2">
    <source>
        <dbReference type="EMBL" id="KAK7432035.1"/>
    </source>
</evidence>
<accession>A0ABR1IG59</accession>
<reference evidence="2 3" key="1">
    <citation type="journal article" date="2025" name="Microbiol. Resour. Announc.">
        <title>Draft genome sequences for Neonectria magnoliae and Neonectria punicea, canker pathogens of Liriodendron tulipifera and Acer saccharum in West Virginia.</title>
        <authorList>
            <person name="Petronek H.M."/>
            <person name="Kasson M.T."/>
            <person name="Metheny A.M."/>
            <person name="Stauder C.M."/>
            <person name="Lovett B."/>
            <person name="Lynch S.C."/>
            <person name="Garnas J.R."/>
            <person name="Kasson L.R."/>
            <person name="Stajich J.E."/>
        </authorList>
    </citation>
    <scope>NUCLEOTIDE SEQUENCE [LARGE SCALE GENOMIC DNA]</scope>
    <source>
        <strain evidence="2 3">NRRL 64651</strain>
    </source>
</reference>
<comment type="caution">
    <text evidence="2">The sequence shown here is derived from an EMBL/GenBank/DDBJ whole genome shotgun (WGS) entry which is preliminary data.</text>
</comment>